<dbReference type="FunFam" id="3.30.428.10:FF:000011">
    <property type="entry name" value="Fragile histidine triad"/>
    <property type="match status" value="1"/>
</dbReference>
<evidence type="ECO:0000256" key="5">
    <source>
        <dbReference type="PIRSR" id="PIRSR639383-1"/>
    </source>
</evidence>
<feature type="binding site" evidence="6">
    <location>
        <position position="95"/>
    </location>
    <ligand>
        <name>substrate</name>
    </ligand>
</feature>
<evidence type="ECO:0000256" key="4">
    <source>
        <dbReference type="ARBA" id="ARBA00047780"/>
    </source>
</evidence>
<evidence type="ECO:0000313" key="11">
    <source>
        <dbReference type="EnsemblMetazoa" id="Aqu2.1.24307_001"/>
    </source>
</evidence>
<name>A0A1X7U8N4_AMPQE</name>
<feature type="active site" description="Tele-AMP-histidine intermediate" evidence="5">
    <location>
        <position position="108"/>
    </location>
</feature>
<evidence type="ECO:0000256" key="1">
    <source>
        <dbReference type="ARBA" id="ARBA00012377"/>
    </source>
</evidence>
<evidence type="ECO:0000256" key="8">
    <source>
        <dbReference type="PROSITE-ProRule" id="PRU00464"/>
    </source>
</evidence>
<accession>A0A1X7U8N4</accession>
<evidence type="ECO:0000256" key="3">
    <source>
        <dbReference type="ARBA" id="ARBA00022801"/>
    </source>
</evidence>
<evidence type="ECO:0000256" key="2">
    <source>
        <dbReference type="ARBA" id="ARBA00022741"/>
    </source>
</evidence>
<dbReference type="GO" id="GO:0047710">
    <property type="term" value="F:bis(5'-adenosyl)-triphosphatase activity"/>
    <property type="evidence" value="ECO:0007669"/>
    <property type="project" value="UniProtKB-UniRule"/>
</dbReference>
<dbReference type="PANTHER" id="PTHR46243:SF1">
    <property type="entry name" value="BIS(5'-ADENOSYL)-TRIPHOSPHATASE"/>
    <property type="match status" value="1"/>
</dbReference>
<evidence type="ECO:0000256" key="7">
    <source>
        <dbReference type="PIRSR" id="PIRSR639383-3"/>
    </source>
</evidence>
<dbReference type="InterPro" id="IPR039383">
    <property type="entry name" value="FHIT"/>
</dbReference>
<dbReference type="GO" id="GO:0000166">
    <property type="term" value="F:nucleotide binding"/>
    <property type="evidence" value="ECO:0007669"/>
    <property type="project" value="UniProtKB-KW"/>
</dbReference>
<feature type="domain" description="HIT" evidence="10">
    <location>
        <begin position="13"/>
        <end position="121"/>
    </location>
</feature>
<feature type="site" description="Important for induction of apoptosis" evidence="7">
    <location>
        <position position="126"/>
    </location>
</feature>
<dbReference type="CDD" id="cd01275">
    <property type="entry name" value="FHIT"/>
    <property type="match status" value="1"/>
</dbReference>
<comment type="cofactor">
    <cofactor evidence="9">
        <name>Mn(2+)</name>
        <dbReference type="ChEBI" id="CHEBI:29035"/>
    </cofactor>
</comment>
<dbReference type="PROSITE" id="PS00892">
    <property type="entry name" value="HIT_1"/>
    <property type="match status" value="1"/>
</dbReference>
<dbReference type="PROSITE" id="PS51084">
    <property type="entry name" value="HIT_2"/>
    <property type="match status" value="1"/>
</dbReference>
<dbReference type="EnsemblMetazoa" id="Aqu2.1.24307_001">
    <property type="protein sequence ID" value="Aqu2.1.24307_001"/>
    <property type="gene ID" value="Aqu2.1.24307"/>
</dbReference>
<dbReference type="PANTHER" id="PTHR46243">
    <property type="entry name" value="BIS(5'-ADENOSYL)-TRIPHOSPHATASE"/>
    <property type="match status" value="1"/>
</dbReference>
<feature type="binding site" evidence="6">
    <location>
        <position position="39"/>
    </location>
    <ligand>
        <name>substrate</name>
    </ligand>
</feature>
<sequence length="158" mass="18099">WLVWVGLVLIMSSSFKFGQFLIKSRLVFYQTPLSFAFTNIRPVVPGHVLVSSVRVVSRFQDLTKEEVSDLFQCVHLIAPKIEQHFNATSLTIAIQDGPEAGQTVPHVHVHILPRRTGDFKQNDEVYEALERIDAEKRTNRTEEEMAEEADILRKLLNL</sequence>
<feature type="binding site" evidence="6">
    <location>
        <begin position="101"/>
        <end position="104"/>
    </location>
    <ligand>
        <name>substrate</name>
    </ligand>
</feature>
<evidence type="ECO:0000259" key="10">
    <source>
        <dbReference type="PROSITE" id="PS51084"/>
    </source>
</evidence>
<dbReference type="InterPro" id="IPR036265">
    <property type="entry name" value="HIT-like_sf"/>
</dbReference>
<keyword evidence="2 9" id="KW-0547">Nucleotide-binding</keyword>
<dbReference type="OrthoDB" id="680339at2759"/>
<dbReference type="InterPro" id="IPR019808">
    <property type="entry name" value="Histidine_triad_CS"/>
</dbReference>
<dbReference type="SUPFAM" id="SSF54197">
    <property type="entry name" value="HIT-like"/>
    <property type="match status" value="1"/>
</dbReference>
<dbReference type="EC" id="3.6.1.29" evidence="1 9"/>
<organism evidence="11">
    <name type="scientific">Amphimedon queenslandica</name>
    <name type="common">Sponge</name>
    <dbReference type="NCBI Taxonomy" id="400682"/>
    <lineage>
        <taxon>Eukaryota</taxon>
        <taxon>Metazoa</taxon>
        <taxon>Porifera</taxon>
        <taxon>Demospongiae</taxon>
        <taxon>Heteroscleromorpha</taxon>
        <taxon>Haplosclerida</taxon>
        <taxon>Niphatidae</taxon>
        <taxon>Amphimedon</taxon>
    </lineage>
</organism>
<keyword evidence="3 9" id="KW-0378">Hydrolase</keyword>
<dbReference type="InterPro" id="IPR051884">
    <property type="entry name" value="Bis(5'-adenosyl)-TPase_reg"/>
</dbReference>
<dbReference type="Gene3D" id="3.30.428.10">
    <property type="entry name" value="HIT-like"/>
    <property type="match status" value="1"/>
</dbReference>
<proteinExistence type="predicted"/>
<dbReference type="InParanoid" id="A0A1X7U8N4"/>
<dbReference type="InterPro" id="IPR011146">
    <property type="entry name" value="HIT-like"/>
</dbReference>
<dbReference type="Pfam" id="PF01230">
    <property type="entry name" value="HIT"/>
    <property type="match status" value="1"/>
</dbReference>
<evidence type="ECO:0000256" key="6">
    <source>
        <dbReference type="PIRSR" id="PIRSR639383-2"/>
    </source>
</evidence>
<comment type="catalytic activity">
    <reaction evidence="4 9">
        <text>P(1),P(3)-bis(5'-adenosyl) triphosphate + H2O = AMP + ADP + 2 H(+)</text>
        <dbReference type="Rhea" id="RHEA:13893"/>
        <dbReference type="ChEBI" id="CHEBI:15377"/>
        <dbReference type="ChEBI" id="CHEBI:15378"/>
        <dbReference type="ChEBI" id="CHEBI:58529"/>
        <dbReference type="ChEBI" id="CHEBI:456215"/>
        <dbReference type="ChEBI" id="CHEBI:456216"/>
        <dbReference type="EC" id="3.6.1.29"/>
    </reaction>
</comment>
<feature type="binding site" evidence="6">
    <location>
        <position position="110"/>
    </location>
    <ligand>
        <name>substrate</name>
    </ligand>
</feature>
<reference evidence="11" key="1">
    <citation type="submission" date="2017-05" db="UniProtKB">
        <authorList>
            <consortium name="EnsemblMetazoa"/>
        </authorList>
    </citation>
    <scope>IDENTIFICATION</scope>
</reference>
<dbReference type="STRING" id="400682.A0A1X7U8N4"/>
<protein>
    <recommendedName>
        <fullName evidence="1 9">Bis(5'-adenosyl)-triphosphatase</fullName>
        <ecNumber evidence="1 9">3.6.1.29</ecNumber>
    </recommendedName>
</protein>
<dbReference type="AlphaFoldDB" id="A0A1X7U8N4"/>
<feature type="short sequence motif" description="Histidine triad motif" evidence="8">
    <location>
        <begin position="106"/>
        <end position="110"/>
    </location>
</feature>
<evidence type="ECO:0000256" key="9">
    <source>
        <dbReference type="RuleBase" id="RU366076"/>
    </source>
</evidence>